<feature type="domain" description="ABC transmembrane type-1" evidence="8">
    <location>
        <begin position="76"/>
        <end position="266"/>
    </location>
</feature>
<name>A0A060JHW5_9MICO</name>
<keyword evidence="5 7" id="KW-1133">Transmembrane helix</keyword>
<dbReference type="InterPro" id="IPR035906">
    <property type="entry name" value="MetI-like_sf"/>
</dbReference>
<dbReference type="Pfam" id="PF00528">
    <property type="entry name" value="BPD_transp_1"/>
    <property type="match status" value="1"/>
</dbReference>
<dbReference type="PROSITE" id="PS50928">
    <property type="entry name" value="ABC_TM1"/>
    <property type="match status" value="1"/>
</dbReference>
<proteinExistence type="inferred from homology"/>
<dbReference type="EMBL" id="CP007490">
    <property type="protein sequence ID" value="AIC48102.1"/>
    <property type="molecule type" value="Genomic_DNA"/>
</dbReference>
<keyword evidence="2 7" id="KW-0813">Transport</keyword>
<dbReference type="PANTHER" id="PTHR43744:SF8">
    <property type="entry name" value="SN-GLYCEROL-3-PHOSPHATE TRANSPORT SYSTEM PERMEASE PROTEIN UGPE"/>
    <property type="match status" value="1"/>
</dbReference>
<dbReference type="RefSeq" id="WP_264913866.1">
    <property type="nucleotide sequence ID" value="NZ_AP026911.1"/>
</dbReference>
<keyword evidence="9" id="KW-0762">Sugar transport</keyword>
<dbReference type="CDD" id="cd06261">
    <property type="entry name" value="TM_PBP2"/>
    <property type="match status" value="1"/>
</dbReference>
<evidence type="ECO:0000256" key="5">
    <source>
        <dbReference type="ARBA" id="ARBA00022989"/>
    </source>
</evidence>
<dbReference type="AlphaFoldDB" id="A0A060JHW5"/>
<dbReference type="KEGG" id="rla:Rhola_00013100"/>
<dbReference type="Gene3D" id="1.10.3720.10">
    <property type="entry name" value="MetI-like"/>
    <property type="match status" value="1"/>
</dbReference>
<evidence type="ECO:0000259" key="8">
    <source>
        <dbReference type="PROSITE" id="PS50928"/>
    </source>
</evidence>
<sequence length="280" mass="31412">MSKNVSMNRRASVAKSIIFTVGLVLSIAFVMPFFLVFVNAFKPIPEIISNPLAFPVEFTWDNFTQALEKMNFFMSLTNSVIITVLSVGALILISSMLAYYLQRTKNKFTKSTFLILVASMIVPFQALMIPFMSIFAPFVSLNNQAALIFFYQGFGVALSTFLYHGFISNIPMELDEAAALDGANDFTIFWRIIFPMLKPVTATVAIINSLWIWNDFLLPRLVLTPETQTLPLSTYLFYGQYMTEYGQAMAGLLLAVVPIIVFYLILQRQFISGISSGAVK</sequence>
<feature type="transmembrane region" description="Helical" evidence="7">
    <location>
        <begin position="245"/>
        <end position="266"/>
    </location>
</feature>
<feature type="transmembrane region" description="Helical" evidence="7">
    <location>
        <begin position="80"/>
        <end position="101"/>
    </location>
</feature>
<dbReference type="Proteomes" id="UP000067708">
    <property type="component" value="Chromosome"/>
</dbReference>
<gene>
    <name evidence="9" type="ORF">Rhola_00013100</name>
</gene>
<feature type="transmembrane region" description="Helical" evidence="7">
    <location>
        <begin position="12"/>
        <end position="35"/>
    </location>
</feature>
<protein>
    <submittedName>
        <fullName evidence="9">ABC-type sugar transport system, permease component</fullName>
    </submittedName>
</protein>
<evidence type="ECO:0000313" key="10">
    <source>
        <dbReference type="Proteomes" id="UP000067708"/>
    </source>
</evidence>
<evidence type="ECO:0000256" key="7">
    <source>
        <dbReference type="RuleBase" id="RU363032"/>
    </source>
</evidence>
<evidence type="ECO:0000256" key="2">
    <source>
        <dbReference type="ARBA" id="ARBA00022448"/>
    </source>
</evidence>
<organism evidence="9 10">
    <name type="scientific">Rhodoluna lacicola</name>
    <dbReference type="NCBI Taxonomy" id="529884"/>
    <lineage>
        <taxon>Bacteria</taxon>
        <taxon>Bacillati</taxon>
        <taxon>Actinomycetota</taxon>
        <taxon>Actinomycetes</taxon>
        <taxon>Micrococcales</taxon>
        <taxon>Microbacteriaceae</taxon>
        <taxon>Luna cluster</taxon>
        <taxon>Luna-1 subcluster</taxon>
        <taxon>Rhodoluna</taxon>
    </lineage>
</organism>
<comment type="similarity">
    <text evidence="7">Belongs to the binding-protein-dependent transport system permease family.</text>
</comment>
<keyword evidence="10" id="KW-1185">Reference proteome</keyword>
<dbReference type="GO" id="GO:0005886">
    <property type="term" value="C:plasma membrane"/>
    <property type="evidence" value="ECO:0007669"/>
    <property type="project" value="UniProtKB-SubCell"/>
</dbReference>
<evidence type="ECO:0000256" key="6">
    <source>
        <dbReference type="ARBA" id="ARBA00023136"/>
    </source>
</evidence>
<dbReference type="HOGENOM" id="CLU_016047_1_2_11"/>
<dbReference type="STRING" id="529884.Rhola_00013100"/>
<reference evidence="9 10" key="1">
    <citation type="journal article" date="2014" name="Int. J. Syst. Evol. Microbiol.">
        <title>Rhodoluna lacicola gen. nov., sp. nov., a planktonic freshwater bacterium with stream-lined genome.</title>
        <authorList>
            <person name="Hahn M."/>
            <person name="Schmidt J."/>
            <person name="Taipale S.J."/>
            <person name="Doolittle W.F."/>
            <person name="Koll U."/>
        </authorList>
    </citation>
    <scope>NUCLEOTIDE SEQUENCE [LARGE SCALE GENOMIC DNA]</scope>
    <source>
        <strain evidence="9 10">MWH-Ta8</strain>
    </source>
</reference>
<dbReference type="GO" id="GO:0055085">
    <property type="term" value="P:transmembrane transport"/>
    <property type="evidence" value="ECO:0007669"/>
    <property type="project" value="InterPro"/>
</dbReference>
<dbReference type="PANTHER" id="PTHR43744">
    <property type="entry name" value="ABC TRANSPORTER PERMEASE PROTEIN MG189-RELATED-RELATED"/>
    <property type="match status" value="1"/>
</dbReference>
<evidence type="ECO:0000313" key="9">
    <source>
        <dbReference type="EMBL" id="AIC48102.1"/>
    </source>
</evidence>
<evidence type="ECO:0000256" key="1">
    <source>
        <dbReference type="ARBA" id="ARBA00004651"/>
    </source>
</evidence>
<evidence type="ECO:0000256" key="3">
    <source>
        <dbReference type="ARBA" id="ARBA00022475"/>
    </source>
</evidence>
<dbReference type="SUPFAM" id="SSF161098">
    <property type="entry name" value="MetI-like"/>
    <property type="match status" value="1"/>
</dbReference>
<dbReference type="InterPro" id="IPR000515">
    <property type="entry name" value="MetI-like"/>
</dbReference>
<feature type="transmembrane region" description="Helical" evidence="7">
    <location>
        <begin position="188"/>
        <end position="213"/>
    </location>
</feature>
<keyword evidence="6 7" id="KW-0472">Membrane</keyword>
<accession>A0A060JHW5</accession>
<keyword evidence="4 7" id="KW-0812">Transmembrane</keyword>
<evidence type="ECO:0000256" key="4">
    <source>
        <dbReference type="ARBA" id="ARBA00022692"/>
    </source>
</evidence>
<dbReference type="eggNOG" id="COG0395">
    <property type="taxonomic scope" value="Bacteria"/>
</dbReference>
<comment type="subcellular location">
    <subcellularLocation>
        <location evidence="1 7">Cell membrane</location>
        <topology evidence="1 7">Multi-pass membrane protein</topology>
    </subcellularLocation>
</comment>
<keyword evidence="3" id="KW-1003">Cell membrane</keyword>
<feature type="transmembrane region" description="Helical" evidence="7">
    <location>
        <begin position="113"/>
        <end position="139"/>
    </location>
</feature>
<feature type="transmembrane region" description="Helical" evidence="7">
    <location>
        <begin position="145"/>
        <end position="167"/>
    </location>
</feature>